<evidence type="ECO:0000313" key="3">
    <source>
        <dbReference type="Proteomes" id="UP000500938"/>
    </source>
</evidence>
<sequence>MPTPAFWRRWHRWIGAPAALFLAFASVTGVIVAGTEFFGEDEAVREANRTLVSAVHTDSPPDAWMGAINAAMASAAKEAPGAPIDKIAIELKGQAPVITMYLGTKTGGEDRRLLFDARTGKFTRSDGYADKAFINRVHSGEVFGDGGLVASMVWGVALLALTVSGFTLYWRLAGANRQGRTGLQRWFF</sequence>
<keyword evidence="3" id="KW-1185">Reference proteome</keyword>
<evidence type="ECO:0008006" key="4">
    <source>
        <dbReference type="Google" id="ProtNLM"/>
    </source>
</evidence>
<feature type="transmembrane region" description="Helical" evidence="1">
    <location>
        <begin position="148"/>
        <end position="170"/>
    </location>
</feature>
<keyword evidence="1" id="KW-0812">Transmembrane</keyword>
<accession>A0A6M4IZZ6</accession>
<evidence type="ECO:0000256" key="1">
    <source>
        <dbReference type="SAM" id="Phobius"/>
    </source>
</evidence>
<keyword evidence="1" id="KW-0472">Membrane</keyword>
<reference evidence="2 3" key="1">
    <citation type="submission" date="2020-05" db="EMBL/GenBank/DDBJ databases">
        <title>Complete genome sequence of Gemmatimonas greenlandica TET16.</title>
        <authorList>
            <person name="Zeng Y."/>
        </authorList>
    </citation>
    <scope>NUCLEOTIDE SEQUENCE [LARGE SCALE GENOMIC DNA]</scope>
    <source>
        <strain evidence="2 3">TET16</strain>
    </source>
</reference>
<dbReference type="KEGG" id="ggr:HKW67_20725"/>
<name>A0A6M4IZZ6_9BACT</name>
<proteinExistence type="predicted"/>
<gene>
    <name evidence="2" type="ORF">HKW67_20725</name>
</gene>
<evidence type="ECO:0000313" key="2">
    <source>
        <dbReference type="EMBL" id="QJR37771.1"/>
    </source>
</evidence>
<dbReference type="EMBL" id="CP053085">
    <property type="protein sequence ID" value="QJR37771.1"/>
    <property type="molecule type" value="Genomic_DNA"/>
</dbReference>
<dbReference type="InterPro" id="IPR005625">
    <property type="entry name" value="PepSY-ass_TM"/>
</dbReference>
<dbReference type="Pfam" id="PF03929">
    <property type="entry name" value="PepSY_TM"/>
    <property type="match status" value="1"/>
</dbReference>
<protein>
    <recommendedName>
        <fullName evidence="4">PepSY domain-containing protein</fullName>
    </recommendedName>
</protein>
<keyword evidence="1" id="KW-1133">Transmembrane helix</keyword>
<dbReference type="RefSeq" id="WP_171227206.1">
    <property type="nucleotide sequence ID" value="NZ_CP053085.1"/>
</dbReference>
<dbReference type="Proteomes" id="UP000500938">
    <property type="component" value="Chromosome"/>
</dbReference>
<dbReference type="AlphaFoldDB" id="A0A6M4IZZ6"/>
<organism evidence="2 3">
    <name type="scientific">Gemmatimonas groenlandica</name>
    <dbReference type="NCBI Taxonomy" id="2732249"/>
    <lineage>
        <taxon>Bacteria</taxon>
        <taxon>Pseudomonadati</taxon>
        <taxon>Gemmatimonadota</taxon>
        <taxon>Gemmatimonadia</taxon>
        <taxon>Gemmatimonadales</taxon>
        <taxon>Gemmatimonadaceae</taxon>
        <taxon>Gemmatimonas</taxon>
    </lineage>
</organism>